<dbReference type="PROSITE" id="PS51184">
    <property type="entry name" value="JMJC"/>
    <property type="match status" value="1"/>
</dbReference>
<comment type="caution">
    <text evidence="4">The sequence shown here is derived from an EMBL/GenBank/DDBJ whole genome shotgun (WGS) entry which is preliminary data.</text>
</comment>
<evidence type="ECO:0000313" key="4">
    <source>
        <dbReference type="EMBL" id="KXS98915.1"/>
    </source>
</evidence>
<dbReference type="GO" id="GO:0000987">
    <property type="term" value="F:cis-regulatory region sequence-specific DNA binding"/>
    <property type="evidence" value="ECO:0007669"/>
    <property type="project" value="TreeGrafter"/>
</dbReference>
<dbReference type="Pfam" id="PF12937">
    <property type="entry name" value="F-box-like"/>
    <property type="match status" value="1"/>
</dbReference>
<dbReference type="AlphaFoldDB" id="A0A139H8Y8"/>
<dbReference type="InterPro" id="IPR050910">
    <property type="entry name" value="JMJD6_ArgDemeth/LysHydrox"/>
</dbReference>
<dbReference type="EMBL" id="LFZN01000103">
    <property type="protein sequence ID" value="KXS98915.1"/>
    <property type="molecule type" value="Genomic_DNA"/>
</dbReference>
<dbReference type="InterPro" id="IPR003347">
    <property type="entry name" value="JmjC_dom"/>
</dbReference>
<protein>
    <submittedName>
        <fullName evidence="4">Uncharacterized protein</fullName>
    </submittedName>
</protein>
<gene>
    <name evidence="4" type="ORF">AC578_7455</name>
</gene>
<dbReference type="PANTHER" id="PTHR12480">
    <property type="entry name" value="ARGININE DEMETHYLASE AND LYSYL-HYDROXYLASE JMJD"/>
    <property type="match status" value="1"/>
</dbReference>
<dbReference type="PANTHER" id="PTHR12480:SF21">
    <property type="entry name" value="JMJC DOMAIN-CONTAINING PROTEIN 8"/>
    <property type="match status" value="1"/>
</dbReference>
<evidence type="ECO:0000259" key="2">
    <source>
        <dbReference type="PROSITE" id="PS50181"/>
    </source>
</evidence>
<evidence type="ECO:0000259" key="3">
    <source>
        <dbReference type="PROSITE" id="PS51184"/>
    </source>
</evidence>
<keyword evidence="5" id="KW-1185">Reference proteome</keyword>
<reference evidence="4 5" key="1">
    <citation type="submission" date="2015-07" db="EMBL/GenBank/DDBJ databases">
        <title>Comparative genomics of the Sigatoka disease complex on banana suggests a link between parallel evolutionary changes in Pseudocercospora fijiensis and Pseudocercospora eumusae and increased virulence on the banana host.</title>
        <authorList>
            <person name="Chang T.-C."/>
            <person name="Salvucci A."/>
            <person name="Crous P.W."/>
            <person name="Stergiopoulos I."/>
        </authorList>
    </citation>
    <scope>NUCLEOTIDE SEQUENCE [LARGE SCALE GENOMIC DNA]</scope>
    <source>
        <strain evidence="4 5">CBS 114824</strain>
    </source>
</reference>
<dbReference type="Pfam" id="PF13621">
    <property type="entry name" value="Cupin_8"/>
    <property type="match status" value="1"/>
</dbReference>
<evidence type="ECO:0000313" key="5">
    <source>
        <dbReference type="Proteomes" id="UP000070133"/>
    </source>
</evidence>
<dbReference type="Proteomes" id="UP000070133">
    <property type="component" value="Unassembled WGS sequence"/>
</dbReference>
<feature type="domain" description="JmjC" evidence="3">
    <location>
        <begin position="308"/>
        <end position="470"/>
    </location>
</feature>
<dbReference type="SMART" id="SM00558">
    <property type="entry name" value="JmjC"/>
    <property type="match status" value="1"/>
</dbReference>
<dbReference type="InterPro" id="IPR001810">
    <property type="entry name" value="F-box_dom"/>
</dbReference>
<dbReference type="Gene3D" id="1.20.1280.50">
    <property type="match status" value="1"/>
</dbReference>
<evidence type="ECO:0000256" key="1">
    <source>
        <dbReference type="SAM" id="MobiDB-lite"/>
    </source>
</evidence>
<name>A0A139H8Y8_9PEZI</name>
<proteinExistence type="predicted"/>
<dbReference type="SUPFAM" id="SSF51197">
    <property type="entry name" value="Clavaminate synthase-like"/>
    <property type="match status" value="1"/>
</dbReference>
<dbReference type="OrthoDB" id="424465at2759"/>
<dbReference type="InterPro" id="IPR036047">
    <property type="entry name" value="F-box-like_dom_sf"/>
</dbReference>
<dbReference type="PROSITE" id="PS50181">
    <property type="entry name" value="FBOX"/>
    <property type="match status" value="1"/>
</dbReference>
<dbReference type="InterPro" id="IPR041667">
    <property type="entry name" value="Cupin_8"/>
</dbReference>
<dbReference type="SUPFAM" id="SSF81383">
    <property type="entry name" value="F-box domain"/>
    <property type="match status" value="1"/>
</dbReference>
<dbReference type="Gene3D" id="2.60.120.650">
    <property type="entry name" value="Cupin"/>
    <property type="match status" value="1"/>
</dbReference>
<dbReference type="GO" id="GO:0005634">
    <property type="term" value="C:nucleus"/>
    <property type="evidence" value="ECO:0007669"/>
    <property type="project" value="TreeGrafter"/>
</dbReference>
<feature type="region of interest" description="Disordered" evidence="1">
    <location>
        <begin position="46"/>
        <end position="95"/>
    </location>
</feature>
<dbReference type="STRING" id="321146.A0A139H8Y8"/>
<feature type="compositionally biased region" description="Acidic residues" evidence="1">
    <location>
        <begin position="540"/>
        <end position="550"/>
    </location>
</feature>
<organism evidence="4 5">
    <name type="scientific">Pseudocercospora eumusae</name>
    <dbReference type="NCBI Taxonomy" id="321146"/>
    <lineage>
        <taxon>Eukaryota</taxon>
        <taxon>Fungi</taxon>
        <taxon>Dikarya</taxon>
        <taxon>Ascomycota</taxon>
        <taxon>Pezizomycotina</taxon>
        <taxon>Dothideomycetes</taxon>
        <taxon>Dothideomycetidae</taxon>
        <taxon>Mycosphaerellales</taxon>
        <taxon>Mycosphaerellaceae</taxon>
        <taxon>Pseudocercospora</taxon>
    </lineage>
</organism>
<accession>A0A139H8Y8</accession>
<feature type="compositionally biased region" description="Gly residues" evidence="1">
    <location>
        <begin position="529"/>
        <end position="539"/>
    </location>
</feature>
<feature type="domain" description="F-box" evidence="2">
    <location>
        <begin position="108"/>
        <end position="154"/>
    </location>
</feature>
<sequence length="550" mass="62806">MGLQKPRKFELDDDHGRPVGGKPHYYLLHTSLFAIHPSILQPSMTLPPDSGYDSELPLDSSQRPAKRMRVGGHNNKDDENNTFVPRHPLGVRPSGNALVAPRNLKDSSGHFALLPDELLASFLEILEPQHLLRLGGTCRALHAFTRNEELWRMLFVESSPQNFSWQGTWRSTYLGQPADREPKVDCSNLFSDVLHRPFFCAHVPLHQYAENIPKHNEIQRFGDLSYDEFAAEWYRQPFILTGPVKKWPVYKSWTIEHLLNKYSNVPFRAEAVDWPLKSYIQYMENSRDESPLYLFDRSFAEKMNLHISDQPSEKADYWPPTCFGPDLFKLLGDQRPDHRWLIVGPDRSGSTFHKDPNATSAWNAVIKGSKYWIMFPSSPTAPPPPGVYVSEDQSEVTSPLSIAEWLLGFHAEARRTTGCKEGICYEGEVLYVPSGWYHLVLNLEPSIAITQNLVPRSRLGAVLHFLRDQKQSISGFRDEVQDPYSLFVERLREHDPALLDEGLRELERLSKIGKNWETITKVDEEYGAEEGGFSFGFGGGDDDEEDEEVP</sequence>
<feature type="region of interest" description="Disordered" evidence="1">
    <location>
        <begin position="527"/>
        <end position="550"/>
    </location>
</feature>